<dbReference type="Gene3D" id="1.10.150.50">
    <property type="entry name" value="Transcription Factor, Ets-1"/>
    <property type="match status" value="1"/>
</dbReference>
<sequence length="76" mass="8718">EEVQEKWKRPNVIKFLEENKVELDLDDDDIQVIVKKKISGHNFLDLSQEKLEEYGLQPGPADTIAKLAKKIKGEGQ</sequence>
<dbReference type="EMBL" id="CAJVQA010082996">
    <property type="protein sequence ID" value="CAG8838029.1"/>
    <property type="molecule type" value="Genomic_DNA"/>
</dbReference>
<evidence type="ECO:0000313" key="1">
    <source>
        <dbReference type="EMBL" id="CAG8838029.1"/>
    </source>
</evidence>
<dbReference type="OrthoDB" id="2409171at2759"/>
<accession>A0A9N9KJN4</accession>
<evidence type="ECO:0000313" key="2">
    <source>
        <dbReference type="Proteomes" id="UP000789759"/>
    </source>
</evidence>
<reference evidence="1" key="1">
    <citation type="submission" date="2021-06" db="EMBL/GenBank/DDBJ databases">
        <authorList>
            <person name="Kallberg Y."/>
            <person name="Tangrot J."/>
            <person name="Rosling A."/>
        </authorList>
    </citation>
    <scope>NUCLEOTIDE SEQUENCE</scope>
    <source>
        <strain evidence="1">FL966</strain>
    </source>
</reference>
<dbReference type="SUPFAM" id="SSF47769">
    <property type="entry name" value="SAM/Pointed domain"/>
    <property type="match status" value="1"/>
</dbReference>
<comment type="caution">
    <text evidence="1">The sequence shown here is derived from an EMBL/GenBank/DDBJ whole genome shotgun (WGS) entry which is preliminary data.</text>
</comment>
<dbReference type="AlphaFoldDB" id="A0A9N9KJN4"/>
<dbReference type="InterPro" id="IPR013761">
    <property type="entry name" value="SAM/pointed_sf"/>
</dbReference>
<keyword evidence="2" id="KW-1185">Reference proteome</keyword>
<name>A0A9N9KJN4_9GLOM</name>
<gene>
    <name evidence="1" type="ORF">CPELLU_LOCUS21656</name>
</gene>
<feature type="non-terminal residue" evidence="1">
    <location>
        <position position="76"/>
    </location>
</feature>
<organism evidence="1 2">
    <name type="scientific">Cetraspora pellucida</name>
    <dbReference type="NCBI Taxonomy" id="1433469"/>
    <lineage>
        <taxon>Eukaryota</taxon>
        <taxon>Fungi</taxon>
        <taxon>Fungi incertae sedis</taxon>
        <taxon>Mucoromycota</taxon>
        <taxon>Glomeromycotina</taxon>
        <taxon>Glomeromycetes</taxon>
        <taxon>Diversisporales</taxon>
        <taxon>Gigasporaceae</taxon>
        <taxon>Cetraspora</taxon>
    </lineage>
</organism>
<dbReference type="Proteomes" id="UP000789759">
    <property type="component" value="Unassembled WGS sequence"/>
</dbReference>
<protein>
    <submittedName>
        <fullName evidence="1">21491_t:CDS:1</fullName>
    </submittedName>
</protein>
<proteinExistence type="predicted"/>
<feature type="non-terminal residue" evidence="1">
    <location>
        <position position="1"/>
    </location>
</feature>